<feature type="transmembrane region" description="Helical" evidence="1">
    <location>
        <begin position="170"/>
        <end position="189"/>
    </location>
</feature>
<dbReference type="RefSeq" id="WP_184623614.1">
    <property type="nucleotide sequence ID" value="NZ_JACHCC010000003.1"/>
</dbReference>
<dbReference type="Proteomes" id="UP000521017">
    <property type="component" value="Unassembled WGS sequence"/>
</dbReference>
<sequence>MYTAFFKHQWMGFWRSRGKGGVIAVQLVMGFVVLYLVCFSILVGYNMESIIKEVFPGKDVLMVFNGMILYYFAIDFLVRLQLQELPTLAIVPYLHLNITKNKLISFLNLSALFSIFNIIPVLVFFPFAVLKMSTDYGLFSFIMYLLTILSLVIFNNYAALYFKRLSIENLKMALIGFLFLCTIGALEYFKVFSIASLSNTVFLAIILHPLIALFFVFMATSIFAVNTRYLRSHLYLEELKSAAEQKTSTDYPFLDRFGEAGVLLALEIKLILRNKRPRSTALKCLLFLFYGILFYKQEVLDANQFWILLFPAVFMTGNLTMIYGQLMFGWQSAEFDGLLANKINMKAFFKAKFLLFTISSTILTVIVSLYGLMSWKILLVQFAAYFYNIGISSVIVLYFATISYKAVDLSRGSIMNMQGATLSRMLLSFPMLLSPYIIYFPLSLIFNPFIALLGLTIFGLTGLLTQGFWIKLLIKEFNKRKYKIATGFREK</sequence>
<feature type="transmembrane region" description="Helical" evidence="1">
    <location>
        <begin position="103"/>
        <end position="130"/>
    </location>
</feature>
<keyword evidence="1" id="KW-0812">Transmembrane</keyword>
<evidence type="ECO:0000256" key="1">
    <source>
        <dbReference type="SAM" id="Phobius"/>
    </source>
</evidence>
<feature type="transmembrane region" description="Helical" evidence="1">
    <location>
        <begin position="201"/>
        <end position="225"/>
    </location>
</feature>
<evidence type="ECO:0000313" key="3">
    <source>
        <dbReference type="Proteomes" id="UP000521017"/>
    </source>
</evidence>
<protein>
    <recommendedName>
        <fullName evidence="4">ABC-2 type transport system permease protein</fullName>
    </recommendedName>
</protein>
<keyword evidence="1" id="KW-0472">Membrane</keyword>
<feature type="transmembrane region" description="Helical" evidence="1">
    <location>
        <begin position="385"/>
        <end position="404"/>
    </location>
</feature>
<feature type="transmembrane region" description="Helical" evidence="1">
    <location>
        <begin position="21"/>
        <end position="42"/>
    </location>
</feature>
<dbReference type="InterPro" id="IPR043742">
    <property type="entry name" value="DUF5687"/>
</dbReference>
<evidence type="ECO:0008006" key="4">
    <source>
        <dbReference type="Google" id="ProtNLM"/>
    </source>
</evidence>
<dbReference type="Pfam" id="PF18940">
    <property type="entry name" value="DUF5687"/>
    <property type="match status" value="1"/>
</dbReference>
<feature type="transmembrane region" description="Helical" evidence="1">
    <location>
        <begin position="452"/>
        <end position="474"/>
    </location>
</feature>
<keyword evidence="1" id="KW-1133">Transmembrane helix</keyword>
<feature type="transmembrane region" description="Helical" evidence="1">
    <location>
        <begin position="351"/>
        <end position="373"/>
    </location>
</feature>
<feature type="transmembrane region" description="Helical" evidence="1">
    <location>
        <begin position="279"/>
        <end position="295"/>
    </location>
</feature>
<organism evidence="2 3">
    <name type="scientific">Pedobacter cryoconitis</name>
    <dbReference type="NCBI Taxonomy" id="188932"/>
    <lineage>
        <taxon>Bacteria</taxon>
        <taxon>Pseudomonadati</taxon>
        <taxon>Bacteroidota</taxon>
        <taxon>Sphingobacteriia</taxon>
        <taxon>Sphingobacteriales</taxon>
        <taxon>Sphingobacteriaceae</taxon>
        <taxon>Pedobacter</taxon>
    </lineage>
</organism>
<feature type="transmembrane region" description="Helical" evidence="1">
    <location>
        <begin position="62"/>
        <end position="82"/>
    </location>
</feature>
<feature type="transmembrane region" description="Helical" evidence="1">
    <location>
        <begin position="425"/>
        <end position="446"/>
    </location>
</feature>
<dbReference type="EMBL" id="JACHCC010000003">
    <property type="protein sequence ID" value="MBB6498982.1"/>
    <property type="molecule type" value="Genomic_DNA"/>
</dbReference>
<reference evidence="2 3" key="1">
    <citation type="submission" date="2020-08" db="EMBL/GenBank/DDBJ databases">
        <title>Genomic Encyclopedia of Type Strains, Phase IV (KMG-V): Genome sequencing to study the core and pangenomes of soil and plant-associated prokaryotes.</title>
        <authorList>
            <person name="Whitman W."/>
        </authorList>
    </citation>
    <scope>NUCLEOTIDE SEQUENCE [LARGE SCALE GENOMIC DNA]</scope>
    <source>
        <strain evidence="2 3">M2T3</strain>
    </source>
</reference>
<comment type="caution">
    <text evidence="2">The sequence shown here is derived from an EMBL/GenBank/DDBJ whole genome shotgun (WGS) entry which is preliminary data.</text>
</comment>
<name>A0A7X0J201_9SPHI</name>
<accession>A0A7X0J201</accession>
<gene>
    <name evidence="2" type="ORF">HDF25_001123</name>
</gene>
<feature type="transmembrane region" description="Helical" evidence="1">
    <location>
        <begin position="307"/>
        <end position="330"/>
    </location>
</feature>
<evidence type="ECO:0000313" key="2">
    <source>
        <dbReference type="EMBL" id="MBB6498982.1"/>
    </source>
</evidence>
<dbReference type="AlphaFoldDB" id="A0A7X0J201"/>
<proteinExistence type="predicted"/>
<feature type="transmembrane region" description="Helical" evidence="1">
    <location>
        <begin position="136"/>
        <end position="158"/>
    </location>
</feature>